<dbReference type="GO" id="GO:0008168">
    <property type="term" value="F:methyltransferase activity"/>
    <property type="evidence" value="ECO:0007669"/>
    <property type="project" value="UniProtKB-KW"/>
</dbReference>
<reference evidence="2" key="1">
    <citation type="journal article" date="2023" name="Mol. Phylogenet. Evol.">
        <title>Genome-scale phylogeny and comparative genomics of the fungal order Sordariales.</title>
        <authorList>
            <person name="Hensen N."/>
            <person name="Bonometti L."/>
            <person name="Westerberg I."/>
            <person name="Brannstrom I.O."/>
            <person name="Guillou S."/>
            <person name="Cros-Aarteil S."/>
            <person name="Calhoun S."/>
            <person name="Haridas S."/>
            <person name="Kuo A."/>
            <person name="Mondo S."/>
            <person name="Pangilinan J."/>
            <person name="Riley R."/>
            <person name="LaButti K."/>
            <person name="Andreopoulos B."/>
            <person name="Lipzen A."/>
            <person name="Chen C."/>
            <person name="Yan M."/>
            <person name="Daum C."/>
            <person name="Ng V."/>
            <person name="Clum A."/>
            <person name="Steindorff A."/>
            <person name="Ohm R.A."/>
            <person name="Martin F."/>
            <person name="Silar P."/>
            <person name="Natvig D.O."/>
            <person name="Lalanne C."/>
            <person name="Gautier V."/>
            <person name="Ament-Velasquez S.L."/>
            <person name="Kruys A."/>
            <person name="Hutchinson M.I."/>
            <person name="Powell A.J."/>
            <person name="Barry K."/>
            <person name="Miller A.N."/>
            <person name="Grigoriev I.V."/>
            <person name="Debuchy R."/>
            <person name="Gladieux P."/>
            <person name="Hiltunen Thoren M."/>
            <person name="Johannesson H."/>
        </authorList>
    </citation>
    <scope>NUCLEOTIDE SEQUENCE</scope>
    <source>
        <strain evidence="2">FGSC 1904</strain>
    </source>
</reference>
<gene>
    <name evidence="2" type="ORF">B0T20DRAFT_141417</name>
</gene>
<dbReference type="EMBL" id="JAUTDP010000021">
    <property type="protein sequence ID" value="KAK3386244.1"/>
    <property type="molecule type" value="Genomic_DNA"/>
</dbReference>
<dbReference type="CDD" id="cd02440">
    <property type="entry name" value="AdoMet_MTases"/>
    <property type="match status" value="1"/>
</dbReference>
<evidence type="ECO:0000256" key="1">
    <source>
        <dbReference type="ARBA" id="ARBA00038158"/>
    </source>
</evidence>
<proteinExistence type="inferred from homology"/>
<protein>
    <submittedName>
        <fullName evidence="2">S-adenosyl-L-methionine-dependent methyltransferase</fullName>
    </submittedName>
</protein>
<dbReference type="AlphaFoldDB" id="A0AAE0U0N6"/>
<keyword evidence="3" id="KW-1185">Reference proteome</keyword>
<organism evidence="2 3">
    <name type="scientific">Sordaria brevicollis</name>
    <dbReference type="NCBI Taxonomy" id="83679"/>
    <lineage>
        <taxon>Eukaryota</taxon>
        <taxon>Fungi</taxon>
        <taxon>Dikarya</taxon>
        <taxon>Ascomycota</taxon>
        <taxon>Pezizomycotina</taxon>
        <taxon>Sordariomycetes</taxon>
        <taxon>Sordariomycetidae</taxon>
        <taxon>Sordariales</taxon>
        <taxon>Sordariaceae</taxon>
        <taxon>Sordaria</taxon>
    </lineage>
</organism>
<comment type="similarity">
    <text evidence="1">Belongs to the methyltransferase superfamily. LaeA methyltransferase family.</text>
</comment>
<evidence type="ECO:0000313" key="2">
    <source>
        <dbReference type="EMBL" id="KAK3386244.1"/>
    </source>
</evidence>
<comment type="caution">
    <text evidence="2">The sequence shown here is derived from an EMBL/GenBank/DDBJ whole genome shotgun (WGS) entry which is preliminary data.</text>
</comment>
<keyword evidence="2" id="KW-0489">Methyltransferase</keyword>
<keyword evidence="2" id="KW-0808">Transferase</keyword>
<dbReference type="InterPro" id="IPR029063">
    <property type="entry name" value="SAM-dependent_MTases_sf"/>
</dbReference>
<accession>A0AAE0U0N6</accession>
<sequence length="354" mass="40082">MSTSAPLTTQEAAEAGLLPASHWQHEPLPEDVDDDGASSINGSFLSSTASLSESIFKYRTIHGRTYHSEIGNADSWEPNDAAHVDALEVAHHMYTIVLGHKLFLSPLDKKKVTKVLDIGTGVGSWVIDFVDEFPNAEVIGTDITPIQPSWVPPNCRFELDDCNQEWTWPDNTFDFIHCRSMFGIVIDWDDLFRQAYRTSKPDGWVESFVNCITMRSDDGTVKEGSAMDQWGKVWIAGGKKTGRTFEVYDHDLQQKGMEKAGFVDITVKEFYIPVGVWHKDKELAEKGLWWKIAIETDLEGYLNYIFRVVMGWSPEETAVYAKHLRKELNDPNIHAYFNVRVVYGRKPHPGEVPA</sequence>
<dbReference type="SUPFAM" id="SSF53335">
    <property type="entry name" value="S-adenosyl-L-methionine-dependent methyltransferases"/>
    <property type="match status" value="1"/>
</dbReference>
<reference evidence="2" key="2">
    <citation type="submission" date="2023-07" db="EMBL/GenBank/DDBJ databases">
        <authorList>
            <consortium name="Lawrence Berkeley National Laboratory"/>
            <person name="Haridas S."/>
            <person name="Hensen N."/>
            <person name="Bonometti L."/>
            <person name="Westerberg I."/>
            <person name="Brannstrom I.O."/>
            <person name="Guillou S."/>
            <person name="Cros-Aarteil S."/>
            <person name="Calhoun S."/>
            <person name="Kuo A."/>
            <person name="Mondo S."/>
            <person name="Pangilinan J."/>
            <person name="Riley R."/>
            <person name="LaButti K."/>
            <person name="Andreopoulos B."/>
            <person name="Lipzen A."/>
            <person name="Chen C."/>
            <person name="Yanf M."/>
            <person name="Daum C."/>
            <person name="Ng V."/>
            <person name="Clum A."/>
            <person name="Steindorff A."/>
            <person name="Ohm R."/>
            <person name="Martin F."/>
            <person name="Silar P."/>
            <person name="Natvig D."/>
            <person name="Lalanne C."/>
            <person name="Gautier V."/>
            <person name="Ament-velasquez S.L."/>
            <person name="Kruys A."/>
            <person name="Hutchinson M.I."/>
            <person name="Powell A.J."/>
            <person name="Barry K."/>
            <person name="Miller A.N."/>
            <person name="Grigoriev I.V."/>
            <person name="Debuchy R."/>
            <person name="Gladieux P."/>
            <person name="Thoren M.H."/>
            <person name="Johannesson H."/>
        </authorList>
    </citation>
    <scope>NUCLEOTIDE SEQUENCE</scope>
    <source>
        <strain evidence="2">FGSC 1904</strain>
    </source>
</reference>
<dbReference type="PANTHER" id="PTHR43591">
    <property type="entry name" value="METHYLTRANSFERASE"/>
    <property type="match status" value="1"/>
</dbReference>
<dbReference type="Proteomes" id="UP001281003">
    <property type="component" value="Unassembled WGS sequence"/>
</dbReference>
<dbReference type="GO" id="GO:0032259">
    <property type="term" value="P:methylation"/>
    <property type="evidence" value="ECO:0007669"/>
    <property type="project" value="UniProtKB-KW"/>
</dbReference>
<evidence type="ECO:0000313" key="3">
    <source>
        <dbReference type="Proteomes" id="UP001281003"/>
    </source>
</evidence>
<name>A0AAE0U0N6_SORBR</name>
<dbReference type="Pfam" id="PF13489">
    <property type="entry name" value="Methyltransf_23"/>
    <property type="match status" value="1"/>
</dbReference>
<dbReference type="Gene3D" id="3.40.50.150">
    <property type="entry name" value="Vaccinia Virus protein VP39"/>
    <property type="match status" value="1"/>
</dbReference>
<dbReference type="PANTHER" id="PTHR43591:SF10">
    <property type="entry name" value="ABC TRANSMEMBRANE TYPE-1 DOMAIN-CONTAINING PROTEIN-RELATED"/>
    <property type="match status" value="1"/>
</dbReference>